<name>A0ACC7P7F1_9BACL</name>
<organism evidence="1 2">
    <name type="scientific">Paenibacillus mesotrionivorans</name>
    <dbReference type="NCBI Taxonomy" id="3160968"/>
    <lineage>
        <taxon>Bacteria</taxon>
        <taxon>Bacillati</taxon>
        <taxon>Bacillota</taxon>
        <taxon>Bacilli</taxon>
        <taxon>Bacillales</taxon>
        <taxon>Paenibacillaceae</taxon>
        <taxon>Paenibacillus</taxon>
    </lineage>
</organism>
<keyword evidence="2" id="KW-1185">Reference proteome</keyword>
<dbReference type="EMBL" id="JBJURJ010000017">
    <property type="protein sequence ID" value="MFM9331292.1"/>
    <property type="molecule type" value="Genomic_DNA"/>
</dbReference>
<proteinExistence type="predicted"/>
<evidence type="ECO:0000313" key="2">
    <source>
        <dbReference type="Proteomes" id="UP001631969"/>
    </source>
</evidence>
<evidence type="ECO:0000313" key="1">
    <source>
        <dbReference type="EMBL" id="MFM9331292.1"/>
    </source>
</evidence>
<sequence>MLAPVGGIVLLAATLVMVLKLYQQNRQIADDLQKIKEKLNIVETDDFNLPNEVIEEELEREWNEHKNE</sequence>
<dbReference type="Proteomes" id="UP001631969">
    <property type="component" value="Unassembled WGS sequence"/>
</dbReference>
<reference evidence="1" key="1">
    <citation type="submission" date="2024-12" db="EMBL/GenBank/DDBJ databases">
        <authorList>
            <person name="Wu N."/>
        </authorList>
    </citation>
    <scope>NUCLEOTIDE SEQUENCE</scope>
    <source>
        <strain evidence="1">P15</strain>
    </source>
</reference>
<protein>
    <submittedName>
        <fullName evidence="1">Uncharacterized protein</fullName>
    </submittedName>
</protein>
<comment type="caution">
    <text evidence="1">The sequence shown here is derived from an EMBL/GenBank/DDBJ whole genome shotgun (WGS) entry which is preliminary data.</text>
</comment>
<accession>A0ACC7P7F1</accession>
<gene>
    <name evidence="1" type="ORF">ACI1P1_23640</name>
</gene>